<dbReference type="InterPro" id="IPR013535">
    <property type="entry name" value="PUL_dom"/>
</dbReference>
<dbReference type="InterPro" id="IPR017937">
    <property type="entry name" value="Thioredoxin_CS"/>
</dbReference>
<dbReference type="Proteomes" id="UP000224634">
    <property type="component" value="Unassembled WGS sequence"/>
</dbReference>
<dbReference type="PROSITE" id="PS51396">
    <property type="entry name" value="PUL"/>
    <property type="match status" value="1"/>
</dbReference>
<dbReference type="STRING" id="1447883.A0A2B7Z249"/>
<keyword evidence="2" id="KW-0645">Protease</keyword>
<comment type="caution">
    <text evidence="8">The sequence shown here is derived from an EMBL/GenBank/DDBJ whole genome shotgun (WGS) entry which is preliminary data.</text>
</comment>
<dbReference type="GO" id="GO:0070646">
    <property type="term" value="P:protein modification by small protein removal"/>
    <property type="evidence" value="ECO:0007669"/>
    <property type="project" value="TreeGrafter"/>
</dbReference>
<evidence type="ECO:0000256" key="4">
    <source>
        <dbReference type="SAM" id="MobiDB-lite"/>
    </source>
</evidence>
<evidence type="ECO:0000259" key="5">
    <source>
        <dbReference type="PROSITE" id="PS51352"/>
    </source>
</evidence>
<dbReference type="GO" id="GO:0008233">
    <property type="term" value="F:peptidase activity"/>
    <property type="evidence" value="ECO:0007669"/>
    <property type="project" value="UniProtKB-KW"/>
</dbReference>
<dbReference type="EMBL" id="PDNA01000005">
    <property type="protein sequence ID" value="PGH27685.1"/>
    <property type="molecule type" value="Genomic_DNA"/>
</dbReference>
<dbReference type="SMART" id="SM01179">
    <property type="entry name" value="DUF862"/>
    <property type="match status" value="1"/>
</dbReference>
<dbReference type="Gene3D" id="3.40.30.10">
    <property type="entry name" value="Glutaredoxin"/>
    <property type="match status" value="1"/>
</dbReference>
<evidence type="ECO:0000259" key="7">
    <source>
        <dbReference type="PROSITE" id="PS51858"/>
    </source>
</evidence>
<dbReference type="InterPro" id="IPR042266">
    <property type="entry name" value="PPPDE_sf"/>
</dbReference>
<evidence type="ECO:0000256" key="1">
    <source>
        <dbReference type="ARBA" id="ARBA00008140"/>
    </source>
</evidence>
<feature type="region of interest" description="Disordered" evidence="4">
    <location>
        <begin position="148"/>
        <end position="178"/>
    </location>
</feature>
<keyword evidence="3" id="KW-0378">Hydrolase</keyword>
<dbReference type="PROSITE" id="PS51352">
    <property type="entry name" value="THIOREDOXIN_2"/>
    <property type="match status" value="1"/>
</dbReference>
<dbReference type="Pfam" id="PF08324">
    <property type="entry name" value="PUL"/>
    <property type="match status" value="1"/>
</dbReference>
<dbReference type="OrthoDB" id="21221at2759"/>
<feature type="domain" description="Thioredoxin" evidence="5">
    <location>
        <begin position="168"/>
        <end position="328"/>
    </location>
</feature>
<dbReference type="Gene3D" id="1.25.10.10">
    <property type="entry name" value="Leucine-rich Repeat Variant"/>
    <property type="match status" value="1"/>
</dbReference>
<dbReference type="InterPro" id="IPR008580">
    <property type="entry name" value="PPPDE_dom"/>
</dbReference>
<evidence type="ECO:0000313" key="8">
    <source>
        <dbReference type="EMBL" id="PGH27685.1"/>
    </source>
</evidence>
<gene>
    <name evidence="8" type="ORF">AJ80_00700</name>
</gene>
<dbReference type="InterPro" id="IPR011989">
    <property type="entry name" value="ARM-like"/>
</dbReference>
<dbReference type="PROSITE" id="PS51858">
    <property type="entry name" value="PPPDE"/>
    <property type="match status" value="1"/>
</dbReference>
<accession>A0A2B7Z249</accession>
<evidence type="ECO:0000256" key="3">
    <source>
        <dbReference type="ARBA" id="ARBA00022801"/>
    </source>
</evidence>
<evidence type="ECO:0000313" key="9">
    <source>
        <dbReference type="Proteomes" id="UP000224634"/>
    </source>
</evidence>
<reference evidence="8 9" key="1">
    <citation type="submission" date="2017-10" db="EMBL/GenBank/DDBJ databases">
        <title>Comparative genomics in systemic dimorphic fungi from Ajellomycetaceae.</title>
        <authorList>
            <person name="Munoz J.F."/>
            <person name="Mcewen J.G."/>
            <person name="Clay O.K."/>
            <person name="Cuomo C.A."/>
        </authorList>
    </citation>
    <scope>NUCLEOTIDE SEQUENCE [LARGE SCALE GENOMIC DNA]</scope>
    <source>
        <strain evidence="8 9">UAMH7299</strain>
    </source>
</reference>
<dbReference type="PANTHER" id="PTHR12378">
    <property type="entry name" value="DESUMOYLATING ISOPEPTIDASE"/>
    <property type="match status" value="1"/>
</dbReference>
<comment type="similarity">
    <text evidence="1">Belongs to the DeSI family.</text>
</comment>
<sequence length="591" mass="65221">MEVVLYVYDISKGLARNLSLAITGTQIDAIYHTSVVFGDVEYYFGRGIQQAVPGTTHHGEPLEKLPLGTSELPIEVVIEYMQSLQSVYTEDSYDLFLRNCNNFTHDLAMFLVGKGIPEHIRNLPETFLNTPFGQMMKPYIDNMLRGATQGPNVAPLPSTQGLTTGPPQQSKPSAPRGRVHNVTTLHGVEDLLASARSSCAVIFFTSSTCPPCKMVYPAYDELAAEAGDKAVLIKVDLNHAFDVSSKYNVRATPTFMTFLKGQKENEWSGASEGQLRGNVRLLIQMAWPPHPHSKLRLSSLQRPVSSYISYKKIPPLDKLVQKIGADAKAPALQALVGFIKSRETAGVAETHVPDLSSLADFIQTKFSSLPADVHFAVIDLVRVAFIDPRVSGFFAEERDHKTLMTLLSRTHDLANCPYNQQLVMMQLTCNLFTSTLYAEHLISHDALRETCIKFATHSLHDSAHPSLRTAASSFIYNLTAYNHNHRLSGQQQQQQSQQVDTDKLFESDQVELVASLLEAIRLETENMDSLHGLLLCLGLLVHLAPVDGEVMDLCRAMEAADIVGEKGEIKALAKEPLIKEIGVELLGKGLV</sequence>
<dbReference type="Pfam" id="PF00085">
    <property type="entry name" value="Thioredoxin"/>
    <property type="match status" value="1"/>
</dbReference>
<dbReference type="InterPro" id="IPR036249">
    <property type="entry name" value="Thioredoxin-like_sf"/>
</dbReference>
<proteinExistence type="inferred from homology"/>
<feature type="domain" description="PUL" evidence="6">
    <location>
        <begin position="300"/>
        <end position="588"/>
    </location>
</feature>
<dbReference type="InterPro" id="IPR013766">
    <property type="entry name" value="Thioredoxin_domain"/>
</dbReference>
<dbReference type="Pfam" id="PF05903">
    <property type="entry name" value="Peptidase_C97"/>
    <property type="match status" value="1"/>
</dbReference>
<dbReference type="SUPFAM" id="SSF52833">
    <property type="entry name" value="Thioredoxin-like"/>
    <property type="match status" value="1"/>
</dbReference>
<dbReference type="CDD" id="cd02947">
    <property type="entry name" value="TRX_family"/>
    <property type="match status" value="1"/>
</dbReference>
<evidence type="ECO:0000256" key="2">
    <source>
        <dbReference type="ARBA" id="ARBA00022670"/>
    </source>
</evidence>
<organism evidence="8 9">
    <name type="scientific">Polytolypa hystricis (strain UAMH7299)</name>
    <dbReference type="NCBI Taxonomy" id="1447883"/>
    <lineage>
        <taxon>Eukaryota</taxon>
        <taxon>Fungi</taxon>
        <taxon>Dikarya</taxon>
        <taxon>Ascomycota</taxon>
        <taxon>Pezizomycotina</taxon>
        <taxon>Eurotiomycetes</taxon>
        <taxon>Eurotiomycetidae</taxon>
        <taxon>Onygenales</taxon>
        <taxon>Onygenales incertae sedis</taxon>
        <taxon>Polytolypa</taxon>
    </lineage>
</organism>
<dbReference type="AlphaFoldDB" id="A0A2B7Z249"/>
<dbReference type="Gene3D" id="3.90.1720.30">
    <property type="entry name" value="PPPDE domains"/>
    <property type="match status" value="1"/>
</dbReference>
<dbReference type="GO" id="GO:0006508">
    <property type="term" value="P:proteolysis"/>
    <property type="evidence" value="ECO:0007669"/>
    <property type="project" value="UniProtKB-KW"/>
</dbReference>
<feature type="compositionally biased region" description="Polar residues" evidence="4">
    <location>
        <begin position="157"/>
        <end position="172"/>
    </location>
</feature>
<dbReference type="PROSITE" id="PS00194">
    <property type="entry name" value="THIOREDOXIN_1"/>
    <property type="match status" value="1"/>
</dbReference>
<protein>
    <recommendedName>
        <fullName evidence="10">Thioredoxin</fullName>
    </recommendedName>
</protein>
<feature type="domain" description="PPPDE" evidence="7">
    <location>
        <begin position="1"/>
        <end position="141"/>
    </location>
</feature>
<evidence type="ECO:0008006" key="10">
    <source>
        <dbReference type="Google" id="ProtNLM"/>
    </source>
</evidence>
<keyword evidence="9" id="KW-1185">Reference proteome</keyword>
<name>A0A2B7Z249_POLH7</name>
<dbReference type="PANTHER" id="PTHR12378:SF7">
    <property type="entry name" value="DESUMOYLATING ISOPEPTIDASE 1"/>
    <property type="match status" value="1"/>
</dbReference>
<evidence type="ECO:0000259" key="6">
    <source>
        <dbReference type="PROSITE" id="PS51396"/>
    </source>
</evidence>